<sequence length="484" mass="55140">MPKGPSTKRKARGRPPAKDWKPPKPCNMLPSSVEGVYRLSHREIIDDVADLEHQISSFRNYPVSETFRKKCIAKGIDVEAVMEAARCPEAKLNDKPGELEALHLELINLRATKAKLDREIAAQKAEYKALKDQRDQLRDKYTKSVRNSETNRVQYQKSVLGLREQLWRETSLTAETSGKLEELRMTKQDIMTCDNRYHQYHVEMESAQMQIDLLKEIAQKSGGGLGVKEYPVLVENFASQQRSQFDKIKYDLKVSQSETATVSKKLESATVKVTNLKFQLEEYTKKHNEMTTQDKMRAKQVDKLVEQENKLKEQKEGLLANRAEQENRISEAKGNNLSKREVVALAERRVKETEAALRETMAELKQIKAQVVKDQKTCTKLWKEAVAKKAECEKGSERLRVLNAKVDGYISRSKTTLSKAQKRHRQLEGEEGRLSQRLKVASTNAETAASKLKEIVADLKATQSLIEKNKASLDEQLSTNSALR</sequence>
<protein>
    <submittedName>
        <fullName evidence="3">Uncharacterized protein</fullName>
    </submittedName>
</protein>
<evidence type="ECO:0000256" key="1">
    <source>
        <dbReference type="SAM" id="Coils"/>
    </source>
</evidence>
<accession>A0A7S3Z807</accession>
<proteinExistence type="predicted"/>
<organism evidence="3">
    <name type="scientific">Lotharella globosa</name>
    <dbReference type="NCBI Taxonomy" id="91324"/>
    <lineage>
        <taxon>Eukaryota</taxon>
        <taxon>Sar</taxon>
        <taxon>Rhizaria</taxon>
        <taxon>Cercozoa</taxon>
        <taxon>Chlorarachniophyceae</taxon>
        <taxon>Lotharella</taxon>
    </lineage>
</organism>
<dbReference type="AlphaFoldDB" id="A0A7S3Z807"/>
<keyword evidence="1" id="KW-0175">Coiled coil</keyword>
<evidence type="ECO:0000256" key="2">
    <source>
        <dbReference type="SAM" id="MobiDB-lite"/>
    </source>
</evidence>
<dbReference type="EMBL" id="HBIV01037122">
    <property type="protein sequence ID" value="CAE0674702.1"/>
    <property type="molecule type" value="Transcribed_RNA"/>
</dbReference>
<gene>
    <name evidence="3" type="ORF">LGLO00237_LOCUS26476</name>
</gene>
<name>A0A7S3Z807_9EUKA</name>
<reference evidence="3" key="1">
    <citation type="submission" date="2021-01" db="EMBL/GenBank/DDBJ databases">
        <authorList>
            <person name="Corre E."/>
            <person name="Pelletier E."/>
            <person name="Niang G."/>
            <person name="Scheremetjew M."/>
            <person name="Finn R."/>
            <person name="Kale V."/>
            <person name="Holt S."/>
            <person name="Cochrane G."/>
            <person name="Meng A."/>
            <person name="Brown T."/>
            <person name="Cohen L."/>
        </authorList>
    </citation>
    <scope>NUCLEOTIDE SEQUENCE</scope>
    <source>
        <strain evidence="3">CCCM811</strain>
    </source>
</reference>
<feature type="compositionally biased region" description="Basic residues" evidence="2">
    <location>
        <begin position="1"/>
        <end position="15"/>
    </location>
</feature>
<feature type="coiled-coil region" evidence="1">
    <location>
        <begin position="410"/>
        <end position="437"/>
    </location>
</feature>
<feature type="coiled-coil region" evidence="1">
    <location>
        <begin position="99"/>
        <end position="147"/>
    </location>
</feature>
<feature type="coiled-coil region" evidence="1">
    <location>
        <begin position="266"/>
        <end position="370"/>
    </location>
</feature>
<evidence type="ECO:0000313" key="3">
    <source>
        <dbReference type="EMBL" id="CAE0674702.1"/>
    </source>
</evidence>
<feature type="region of interest" description="Disordered" evidence="2">
    <location>
        <begin position="1"/>
        <end position="25"/>
    </location>
</feature>